<proteinExistence type="evidence at protein level"/>
<sequence length="18" mass="1827">RPKCAGRWAIHSCGGGNG</sequence>
<keyword id="KW-0903">Direct protein sequencing</keyword>
<accession>Q9TWF2</accession>
<organism>
    <name type="scientific">Amynthas vittatus</name>
    <name type="common">Earthworm</name>
    <name type="synonym">Pheretima vittata</name>
    <dbReference type="NCBI Taxonomy" id="506674"/>
    <lineage>
        <taxon>Eukaryota</taxon>
        <taxon>Metazoa</taxon>
        <taxon>Spiralia</taxon>
        <taxon>Lophotrochozoa</taxon>
        <taxon>Annelida</taxon>
        <taxon>Clitellata</taxon>
        <taxon>Oligochaeta</taxon>
        <taxon>Crassiclitellata</taxon>
        <taxon>Megascolecida</taxon>
        <taxon>Megascolecidae</taxon>
        <taxon>Amynthas</taxon>
    </lineage>
</organism>
<name>Q9TWF2_AMYVI</name>
<reference key="1">
    <citation type="journal article" date="1995" name="Biochem. Biophys. Res. Commun.">
        <title>The GGNG peptides: novel myoactive peptides isolated from the gut and the whole body of the earthworms.</title>
        <authorList>
            <person name="Oumi T."/>
            <person name="Ukena K."/>
            <person name="Matsushima O."/>
            <person name="Ikeda T."/>
            <person name="Fujita T."/>
            <person name="Minakata H."/>
            <person name="Nomoto K."/>
        </authorList>
    </citation>
    <scope>PROTEIN SEQUENCE</scope>
</reference>
<protein>
    <submittedName>
        <fullName>GGNG-3 myoactive peptide</fullName>
    </submittedName>
</protein>
<dbReference type="AlphaFoldDB" id="Q9TWF2"/>